<feature type="domain" description="Cystatin" evidence="3">
    <location>
        <begin position="36"/>
        <end position="130"/>
    </location>
</feature>
<sequence>MDKHHKTLFITGDHGQAHPHGGGIGRRGVLFDGGGRMVGGRTKVKDVKSNEEVQGLGKYSVEQYNRQKKSNDGDLRFEAVVEAEKQVVSGIKYYLKISAASRYGVPKTFHAVVVVKPWAHSKELLHFDPWSATK</sequence>
<accession>A0A7J0E5M8</accession>
<dbReference type="Proteomes" id="UP000585474">
    <property type="component" value="Unassembled WGS sequence"/>
</dbReference>
<dbReference type="SMART" id="SM00043">
    <property type="entry name" value="CY"/>
    <property type="match status" value="1"/>
</dbReference>
<keyword evidence="5" id="KW-1185">Reference proteome</keyword>
<dbReference type="EMBL" id="BJWL01000001">
    <property type="protein sequence ID" value="GFY81728.1"/>
    <property type="molecule type" value="Genomic_DNA"/>
</dbReference>
<dbReference type="Gene3D" id="3.10.450.10">
    <property type="match status" value="1"/>
</dbReference>
<evidence type="ECO:0000256" key="1">
    <source>
        <dbReference type="ARBA" id="ARBA00022690"/>
    </source>
</evidence>
<organism evidence="4 5">
    <name type="scientific">Actinidia rufa</name>
    <dbReference type="NCBI Taxonomy" id="165716"/>
    <lineage>
        <taxon>Eukaryota</taxon>
        <taxon>Viridiplantae</taxon>
        <taxon>Streptophyta</taxon>
        <taxon>Embryophyta</taxon>
        <taxon>Tracheophyta</taxon>
        <taxon>Spermatophyta</taxon>
        <taxon>Magnoliopsida</taxon>
        <taxon>eudicotyledons</taxon>
        <taxon>Gunneridae</taxon>
        <taxon>Pentapetalae</taxon>
        <taxon>asterids</taxon>
        <taxon>Ericales</taxon>
        <taxon>Actinidiaceae</taxon>
        <taxon>Actinidia</taxon>
    </lineage>
</organism>
<dbReference type="GO" id="GO:0004869">
    <property type="term" value="F:cysteine-type endopeptidase inhibitor activity"/>
    <property type="evidence" value="ECO:0007669"/>
    <property type="project" value="UniProtKB-KW"/>
</dbReference>
<dbReference type="Pfam" id="PF16845">
    <property type="entry name" value="SQAPI"/>
    <property type="match status" value="1"/>
</dbReference>
<dbReference type="InterPro" id="IPR018073">
    <property type="entry name" value="Prot_inh_cystat_CS"/>
</dbReference>
<proteinExistence type="predicted"/>
<dbReference type="InterPro" id="IPR046350">
    <property type="entry name" value="Cystatin_sf"/>
</dbReference>
<evidence type="ECO:0000256" key="2">
    <source>
        <dbReference type="ARBA" id="ARBA00022704"/>
    </source>
</evidence>
<keyword evidence="1" id="KW-0646">Protease inhibitor</keyword>
<evidence type="ECO:0000313" key="4">
    <source>
        <dbReference type="EMBL" id="GFY81728.1"/>
    </source>
</evidence>
<dbReference type="AlphaFoldDB" id="A0A7J0E5M8"/>
<gene>
    <name evidence="4" type="ORF">Acr_01g0015360</name>
</gene>
<dbReference type="CDD" id="cd00042">
    <property type="entry name" value="CY"/>
    <property type="match status" value="1"/>
</dbReference>
<dbReference type="PANTHER" id="PTHR47373">
    <property type="entry name" value="CYSTEINE PROTEINASE INHIBITOR 2"/>
    <property type="match status" value="1"/>
</dbReference>
<reference evidence="4 5" key="1">
    <citation type="submission" date="2019-07" db="EMBL/GenBank/DDBJ databases">
        <title>De Novo Assembly of kiwifruit Actinidia rufa.</title>
        <authorList>
            <person name="Sugita-Konishi S."/>
            <person name="Sato K."/>
            <person name="Mori E."/>
            <person name="Abe Y."/>
            <person name="Kisaki G."/>
            <person name="Hamano K."/>
            <person name="Suezawa K."/>
            <person name="Otani M."/>
            <person name="Fukuda T."/>
            <person name="Manabe T."/>
            <person name="Gomi K."/>
            <person name="Tabuchi M."/>
            <person name="Akimitsu K."/>
            <person name="Kataoka I."/>
        </authorList>
    </citation>
    <scope>NUCLEOTIDE SEQUENCE [LARGE SCALE GENOMIC DNA]</scope>
    <source>
        <strain evidence="5">cv. Fuchu</strain>
    </source>
</reference>
<evidence type="ECO:0000259" key="3">
    <source>
        <dbReference type="SMART" id="SM00043"/>
    </source>
</evidence>
<name>A0A7J0E5M8_9ERIC</name>
<protein>
    <recommendedName>
        <fullName evidence="3">Cystatin domain-containing protein</fullName>
    </recommendedName>
</protein>
<keyword evidence="2" id="KW-0789">Thiol protease inhibitor</keyword>
<dbReference type="InterPro" id="IPR000010">
    <property type="entry name" value="Cystatin_dom"/>
</dbReference>
<comment type="caution">
    <text evidence="4">The sequence shown here is derived from an EMBL/GenBank/DDBJ whole genome shotgun (WGS) entry which is preliminary data.</text>
</comment>
<dbReference type="PANTHER" id="PTHR47373:SF1">
    <property type="entry name" value="CYSTEINE PROTEINASE INHIBITOR 2"/>
    <property type="match status" value="1"/>
</dbReference>
<dbReference type="OrthoDB" id="1908104at2759"/>
<dbReference type="PROSITE" id="PS00287">
    <property type="entry name" value="CYSTATIN"/>
    <property type="match status" value="1"/>
</dbReference>
<dbReference type="SUPFAM" id="SSF54403">
    <property type="entry name" value="Cystatin/monellin"/>
    <property type="match status" value="1"/>
</dbReference>
<evidence type="ECO:0000313" key="5">
    <source>
        <dbReference type="Proteomes" id="UP000585474"/>
    </source>
</evidence>